<dbReference type="Pfam" id="PF25483">
    <property type="entry name" value="DUF7906"/>
    <property type="match status" value="1"/>
</dbReference>
<reference evidence="5 6" key="1">
    <citation type="submission" date="2023-12" db="EMBL/GenBank/DDBJ databases">
        <title>A high-quality genome assembly for Dillenia turbinata (Dilleniales).</title>
        <authorList>
            <person name="Chanderbali A."/>
        </authorList>
    </citation>
    <scope>NUCLEOTIDE SEQUENCE [LARGE SCALE GENOMIC DNA]</scope>
    <source>
        <strain evidence="5">LSX21</strain>
        <tissue evidence="5">Leaf</tissue>
    </source>
</reference>
<keyword evidence="2" id="KW-1133">Transmembrane helix</keyword>
<feature type="coiled-coil region" evidence="1">
    <location>
        <begin position="474"/>
        <end position="501"/>
    </location>
</feature>
<dbReference type="EMBL" id="JBAMMX010000003">
    <property type="protein sequence ID" value="KAK6944624.1"/>
    <property type="molecule type" value="Genomic_DNA"/>
</dbReference>
<evidence type="ECO:0000256" key="2">
    <source>
        <dbReference type="SAM" id="Phobius"/>
    </source>
</evidence>
<feature type="transmembrane region" description="Helical" evidence="2">
    <location>
        <begin position="961"/>
        <end position="980"/>
    </location>
</feature>
<feature type="transmembrane region" description="Helical" evidence="2">
    <location>
        <begin position="893"/>
        <end position="912"/>
    </location>
</feature>
<protein>
    <recommendedName>
        <fullName evidence="4">DUF7906 domain-containing protein</fullName>
    </recommendedName>
</protein>
<evidence type="ECO:0000259" key="4">
    <source>
        <dbReference type="Pfam" id="PF25483"/>
    </source>
</evidence>
<name>A0AAN8ZKC3_9MAGN</name>
<feature type="chain" id="PRO_5042853231" description="DUF7906 domain-containing protein" evidence="3">
    <location>
        <begin position="28"/>
        <end position="1007"/>
    </location>
</feature>
<evidence type="ECO:0000313" key="6">
    <source>
        <dbReference type="Proteomes" id="UP001370490"/>
    </source>
</evidence>
<evidence type="ECO:0000256" key="1">
    <source>
        <dbReference type="SAM" id="Coils"/>
    </source>
</evidence>
<dbReference type="PANTHER" id="PTHR31515:SF2">
    <property type="entry name" value="TRANSMEMBRANE PROTEIN"/>
    <property type="match status" value="1"/>
</dbReference>
<evidence type="ECO:0000313" key="5">
    <source>
        <dbReference type="EMBL" id="KAK6944624.1"/>
    </source>
</evidence>
<accession>A0AAN8ZKC3</accession>
<dbReference type="PANTHER" id="PTHR31515">
    <property type="entry name" value="TRANSMEMBRANE PROTEIN-RELATED"/>
    <property type="match status" value="1"/>
</dbReference>
<evidence type="ECO:0000256" key="3">
    <source>
        <dbReference type="SAM" id="SignalP"/>
    </source>
</evidence>
<proteinExistence type="predicted"/>
<feature type="domain" description="DUF7906" evidence="4">
    <location>
        <begin position="365"/>
        <end position="418"/>
    </location>
</feature>
<sequence length="1007" mass="115797">MDGSSRSLSFLFTIVLLLLFLTAKSHGSPYGTRKSVKASVFSLFNLKERSRFWSEAVLRGEFEDLESSVHGKSGVLNYTKAGNIANYLNLLEVESIYLPVPVNFIFIGFEGKGNQGFKLHAEELERWFTKIDHIFEHTRIPHVGEVLTPFYKLSVDKTQTHHLPIISHINYNFSVHAIQLDEKVTNVFEHAISVLSRKDDVSVNRDQKDTLWQVDVDLMDVIFTSLVKYLQLENAYNIFVLNPKRDEKRAKYGYRSGLSESEINFLKENKSIQTRILQSGSPPESVLALDKIKRPLYEKHPMVKFAWTVTEDTDTVEWYNMCMDALNNVKNIYQGKDTVDVIYNKVTQGENGDTKLLLQKALKSGDFSGLHEECFTDAWIGKDRWAFIDLSAGPFSWGPAVGGEGVRTELSLPNVEKTIGAVAEISEDEAEDRLQDAIQEKFSVFGDKDHQAIDILLAEIDIYELFAFKHCRGRRVKLALCDELDERMQDLKNELQSFEGEEYDESHKKKAMEALKRMEKWNLFSDTNEDFQNYTVARDTFLAHLGSTLWGSMRHIISPSIADGAFHYYEKISFQLYFITQERVRHISELPVDLKVLMDGLSSLLVPSQKPLFGTKMLPLSEDPALAMAFSVARRVAAVPLLLVNGTYRKTVRSYIDSSILQYQLQRKNSDGSLKGMHAHSRSTLEIPIFWFIHGDPLLVDKHYQAKALSDMVFVVQSESPSWESHLQCNGKSLLWDLRRPIKAALAATSEHLAGLLPLHLVYSQAHETAIEDWTWSVGCNPLSITSQGSHISHFQSDTIARSYIITTLEESIQQVNLAIRVLERELVNKYNYVVGLWRRVSTVNGELRYVDAMRLLYTLEEATKDFVNHVNSTVALLHPIRCTRERKVDVEFDMTTIPAFLIVLGVLWFLLRPRRILTEMPYFYFYFLPQTPDRMGEKIGGWHTDIAAQKRWKKEKRKKIAVLIMFFFKILNQINLFFLRDLNFIYALKNCYSNKKKILEVEFKQN</sequence>
<keyword evidence="1" id="KW-0175">Coiled coil</keyword>
<dbReference type="Proteomes" id="UP001370490">
    <property type="component" value="Unassembled WGS sequence"/>
</dbReference>
<dbReference type="InterPro" id="IPR057228">
    <property type="entry name" value="DUF7906"/>
</dbReference>
<gene>
    <name evidence="5" type="ORF">RJ641_025726</name>
</gene>
<keyword evidence="6" id="KW-1185">Reference proteome</keyword>
<feature type="signal peptide" evidence="3">
    <location>
        <begin position="1"/>
        <end position="27"/>
    </location>
</feature>
<keyword evidence="3" id="KW-0732">Signal</keyword>
<organism evidence="5 6">
    <name type="scientific">Dillenia turbinata</name>
    <dbReference type="NCBI Taxonomy" id="194707"/>
    <lineage>
        <taxon>Eukaryota</taxon>
        <taxon>Viridiplantae</taxon>
        <taxon>Streptophyta</taxon>
        <taxon>Embryophyta</taxon>
        <taxon>Tracheophyta</taxon>
        <taxon>Spermatophyta</taxon>
        <taxon>Magnoliopsida</taxon>
        <taxon>eudicotyledons</taxon>
        <taxon>Gunneridae</taxon>
        <taxon>Pentapetalae</taxon>
        <taxon>Dilleniales</taxon>
        <taxon>Dilleniaceae</taxon>
        <taxon>Dillenia</taxon>
    </lineage>
</organism>
<keyword evidence="2" id="KW-0812">Transmembrane</keyword>
<comment type="caution">
    <text evidence="5">The sequence shown here is derived from an EMBL/GenBank/DDBJ whole genome shotgun (WGS) entry which is preliminary data.</text>
</comment>
<keyword evidence="2" id="KW-0472">Membrane</keyword>
<dbReference type="AlphaFoldDB" id="A0AAN8ZKC3"/>